<evidence type="ECO:0000256" key="5">
    <source>
        <dbReference type="SAM" id="Phobius"/>
    </source>
</evidence>
<dbReference type="GO" id="GO:0016020">
    <property type="term" value="C:membrane"/>
    <property type="evidence" value="ECO:0007669"/>
    <property type="project" value="UniProtKB-SubCell"/>
</dbReference>
<dbReference type="InterPro" id="IPR017501">
    <property type="entry name" value="Phage_infect_YhgE_C"/>
</dbReference>
<evidence type="ECO:0000256" key="2">
    <source>
        <dbReference type="ARBA" id="ARBA00022692"/>
    </source>
</evidence>
<dbReference type="NCBIfam" id="TIGR03061">
    <property type="entry name" value="pip_yhgE_Nterm"/>
    <property type="match status" value="1"/>
</dbReference>
<feature type="transmembrane region" description="Helical" evidence="5">
    <location>
        <begin position="576"/>
        <end position="597"/>
    </location>
</feature>
<sequence>MKPTFQHVFRIYKSDILNIVSNWVVAVIVGGLIFLPSLYAWLNIYASMDPYAHTANMKIAVVNEDDGTTIKGENLNIGKELMSNLQVNNSFSWYFPPRQEALDSLNNGDYFAVLIVPNDFSKKLTSILTDQPTKAHIDYYVNEKINPIAPKITGKGASVITQQVSSEFISTVNGTLFSMFNTIGIEIEHDIPDFKKFEHYIFTIEQHLPDIESFLAQTAQGGKDAEKLLDTTISEIPEIEKITASGLTTIQNGLQLINEADTLFSQLSPIVKEDLESVQTIAQQFSQLLEQLQTIRTDTATLAKSKDELQKQLTSSQDKVNSSIQTLEALQKLTQADASSRKQLENSLETVISSLQQEQSNDVIALLDNKGIIQQLESIQGKLQANPIASDSMINVLSTLRQLSSLVTDVSNKVQQFNNIDEQTVKKDIAAVQKMAQDAANHLNQFLNYYSDKLEPQIHTTLNAAKDTLTNASTMLTKVQSSIPQAKQRLSNAKNTLVTANQAIATIQSDFPTLSTKIIDLANKLRTLENETDISEIVQLLKNDVEAERDFFEEPVKLAEHRIFPIANYGTAMTPFYTVLSIWVGCLLLISLLAVNIHDNPQYNIREIYFGRLMTFATISIIQTLIITIGDVLLLDVSIRAPLYFILFGLIISFVFITVVYTLVSVFGNVGKALAIVMLVLQIAGSGGTYPVELLPKFFQVINPFLPFTYAIGMMREAVGGIIWSKIWIDLAFLLSFWLVFLLFGLFLKKLLGEKMELLMNKTRGLDIFH</sequence>
<dbReference type="AlphaFoldDB" id="A0A2S5CYB1"/>
<gene>
    <name evidence="8" type="primary">yueB_1</name>
    <name evidence="8" type="ORF">LYSIN_00530</name>
</gene>
<keyword evidence="2 5" id="KW-0812">Transmembrane</keyword>
<keyword evidence="3 5" id="KW-1133">Transmembrane helix</keyword>
<comment type="subcellular location">
    <subcellularLocation>
        <location evidence="1">Membrane</location>
        <topology evidence="1">Multi-pass membrane protein</topology>
    </subcellularLocation>
</comment>
<dbReference type="GO" id="GO:0140359">
    <property type="term" value="F:ABC-type transporter activity"/>
    <property type="evidence" value="ECO:0007669"/>
    <property type="project" value="InterPro"/>
</dbReference>
<feature type="domain" description="ABC-2 type transporter transmembrane" evidence="7">
    <location>
        <begin position="29"/>
        <end position="171"/>
    </location>
</feature>
<protein>
    <submittedName>
        <fullName evidence="8">ESX secretion system protein YueB</fullName>
    </submittedName>
</protein>
<feature type="transmembrane region" description="Helical" evidence="5">
    <location>
        <begin position="641"/>
        <end position="664"/>
    </location>
</feature>
<evidence type="ECO:0000259" key="7">
    <source>
        <dbReference type="Pfam" id="PF12698"/>
    </source>
</evidence>
<dbReference type="EMBL" id="PGLV01000001">
    <property type="protein sequence ID" value="POZ55747.1"/>
    <property type="molecule type" value="Genomic_DNA"/>
</dbReference>
<accession>A0A2S5CYB1</accession>
<evidence type="ECO:0000256" key="1">
    <source>
        <dbReference type="ARBA" id="ARBA00004141"/>
    </source>
</evidence>
<organism evidence="8 9">
    <name type="scientific">Lysinibacillus sphaericus</name>
    <name type="common">Bacillus sphaericus</name>
    <dbReference type="NCBI Taxonomy" id="1421"/>
    <lineage>
        <taxon>Bacteria</taxon>
        <taxon>Bacillati</taxon>
        <taxon>Bacillota</taxon>
        <taxon>Bacilli</taxon>
        <taxon>Bacillales</taxon>
        <taxon>Bacillaceae</taxon>
        <taxon>Lysinibacillus</taxon>
    </lineage>
</organism>
<dbReference type="Gene3D" id="3.40.1710.10">
    <property type="entry name" value="abc type-2 transporter like domain"/>
    <property type="match status" value="1"/>
</dbReference>
<comment type="caution">
    <text evidence="8">The sequence shown here is derived from an EMBL/GenBank/DDBJ whole genome shotgun (WGS) entry which is preliminary data.</text>
</comment>
<keyword evidence="4 5" id="KW-0472">Membrane</keyword>
<reference evidence="8 9" key="1">
    <citation type="submission" date="2017-11" db="EMBL/GenBank/DDBJ databases">
        <title>Genome sequence of Lysinibacillus sphaericus, a lignin-degrading bacteria isolated from municipal solid waste soil.</title>
        <authorList>
            <person name="Persinoti G.F."/>
            <person name="Paixao D.A."/>
            <person name="Bugg T.D."/>
            <person name="Squina F.M."/>
        </authorList>
    </citation>
    <scope>NUCLEOTIDE SEQUENCE [LARGE SCALE GENOMIC DNA]</scope>
    <source>
        <strain evidence="8 9">A1</strain>
    </source>
</reference>
<dbReference type="Pfam" id="PF12698">
    <property type="entry name" value="ABC2_membrane_3"/>
    <property type="match status" value="1"/>
</dbReference>
<feature type="transmembrane region" description="Helical" evidence="5">
    <location>
        <begin position="20"/>
        <end position="42"/>
    </location>
</feature>
<evidence type="ECO:0000256" key="4">
    <source>
        <dbReference type="ARBA" id="ARBA00023136"/>
    </source>
</evidence>
<dbReference type="NCBIfam" id="TIGR03062">
    <property type="entry name" value="pip_yhgE_Cterm"/>
    <property type="match status" value="1"/>
</dbReference>
<dbReference type="InterPro" id="IPR013525">
    <property type="entry name" value="ABC2_TM"/>
</dbReference>
<evidence type="ECO:0000259" key="6">
    <source>
        <dbReference type="Pfam" id="PF01061"/>
    </source>
</evidence>
<dbReference type="RefSeq" id="WP_103976237.1">
    <property type="nucleotide sequence ID" value="NZ_PGLV01000001.1"/>
</dbReference>
<dbReference type="InterPro" id="IPR017500">
    <property type="entry name" value="Phage_infect_YhgE_N"/>
</dbReference>
<proteinExistence type="predicted"/>
<evidence type="ECO:0000313" key="9">
    <source>
        <dbReference type="Proteomes" id="UP000237319"/>
    </source>
</evidence>
<dbReference type="Proteomes" id="UP000237319">
    <property type="component" value="Unassembled WGS sequence"/>
</dbReference>
<evidence type="ECO:0000313" key="8">
    <source>
        <dbReference type="EMBL" id="POZ55747.1"/>
    </source>
</evidence>
<keyword evidence="9" id="KW-1185">Reference proteome</keyword>
<feature type="transmembrane region" description="Helical" evidence="5">
    <location>
        <begin position="673"/>
        <end position="692"/>
    </location>
</feature>
<feature type="domain" description="ABC-2 type transporter transmembrane" evidence="6">
    <location>
        <begin position="598"/>
        <end position="717"/>
    </location>
</feature>
<feature type="transmembrane region" description="Helical" evidence="5">
    <location>
        <begin position="727"/>
        <end position="748"/>
    </location>
</feature>
<name>A0A2S5CYB1_LYSSH</name>
<dbReference type="PANTHER" id="PTHR43077">
    <property type="entry name" value="TRANSPORT PERMEASE YVFS-RELATED"/>
    <property type="match status" value="1"/>
</dbReference>
<dbReference type="PANTHER" id="PTHR43077:SF10">
    <property type="entry name" value="TRANSPORT PERMEASE PROTEIN"/>
    <property type="match status" value="1"/>
</dbReference>
<dbReference type="InterPro" id="IPR051328">
    <property type="entry name" value="T7SS_ABC-Transporter"/>
</dbReference>
<dbReference type="Pfam" id="PF01061">
    <property type="entry name" value="ABC2_membrane"/>
    <property type="match status" value="1"/>
</dbReference>
<feature type="transmembrane region" description="Helical" evidence="5">
    <location>
        <begin position="609"/>
        <end position="629"/>
    </location>
</feature>
<evidence type="ECO:0000256" key="3">
    <source>
        <dbReference type="ARBA" id="ARBA00022989"/>
    </source>
</evidence>